<keyword evidence="1" id="KW-0812">Transmembrane</keyword>
<gene>
    <name evidence="3" type="ORF">Nepgr_021350</name>
</gene>
<accession>A0AAD3SYH4</accession>
<name>A0AAD3SYH4_NEPGR</name>
<evidence type="ECO:0000256" key="2">
    <source>
        <dbReference type="SAM" id="SignalP"/>
    </source>
</evidence>
<evidence type="ECO:0000313" key="3">
    <source>
        <dbReference type="EMBL" id="GMH19509.1"/>
    </source>
</evidence>
<keyword evidence="2" id="KW-0732">Signal</keyword>
<evidence type="ECO:0000313" key="4">
    <source>
        <dbReference type="Proteomes" id="UP001279734"/>
    </source>
</evidence>
<proteinExistence type="predicted"/>
<feature type="signal peptide" evidence="2">
    <location>
        <begin position="1"/>
        <end position="18"/>
    </location>
</feature>
<organism evidence="3 4">
    <name type="scientific">Nepenthes gracilis</name>
    <name type="common">Slender pitcher plant</name>
    <dbReference type="NCBI Taxonomy" id="150966"/>
    <lineage>
        <taxon>Eukaryota</taxon>
        <taxon>Viridiplantae</taxon>
        <taxon>Streptophyta</taxon>
        <taxon>Embryophyta</taxon>
        <taxon>Tracheophyta</taxon>
        <taxon>Spermatophyta</taxon>
        <taxon>Magnoliopsida</taxon>
        <taxon>eudicotyledons</taxon>
        <taxon>Gunneridae</taxon>
        <taxon>Pentapetalae</taxon>
        <taxon>Caryophyllales</taxon>
        <taxon>Nepenthaceae</taxon>
        <taxon>Nepenthes</taxon>
    </lineage>
</organism>
<dbReference type="EMBL" id="BSYO01000020">
    <property type="protein sequence ID" value="GMH19509.1"/>
    <property type="molecule type" value="Genomic_DNA"/>
</dbReference>
<keyword evidence="1" id="KW-0472">Membrane</keyword>
<keyword evidence="1" id="KW-1133">Transmembrane helix</keyword>
<keyword evidence="4" id="KW-1185">Reference proteome</keyword>
<reference evidence="3" key="1">
    <citation type="submission" date="2023-05" db="EMBL/GenBank/DDBJ databases">
        <title>Nepenthes gracilis genome sequencing.</title>
        <authorList>
            <person name="Fukushima K."/>
        </authorList>
    </citation>
    <scope>NUCLEOTIDE SEQUENCE</scope>
    <source>
        <strain evidence="3">SING2019-196</strain>
    </source>
</reference>
<evidence type="ECO:0000256" key="1">
    <source>
        <dbReference type="SAM" id="Phobius"/>
    </source>
</evidence>
<feature type="transmembrane region" description="Helical" evidence="1">
    <location>
        <begin position="66"/>
        <end position="87"/>
    </location>
</feature>
<dbReference type="Proteomes" id="UP001279734">
    <property type="component" value="Unassembled WGS sequence"/>
</dbReference>
<comment type="caution">
    <text evidence="3">The sequence shown here is derived from an EMBL/GenBank/DDBJ whole genome shotgun (WGS) entry which is preliminary data.</text>
</comment>
<sequence length="123" mass="13639">MVVAIGLVDFLILKGIQGVLMLENVQRKKKIVLKYKLSQVKAAALLSITLASPWEKVVRLRPRFVVHFINWSSFATSLAAGILLICFQKLATNGVRACLVLFAIGNGLMFAGFLDELDFAPRY</sequence>
<feature type="transmembrane region" description="Helical" evidence="1">
    <location>
        <begin position="94"/>
        <end position="114"/>
    </location>
</feature>
<feature type="chain" id="PRO_5042168529" evidence="2">
    <location>
        <begin position="19"/>
        <end position="123"/>
    </location>
</feature>
<protein>
    <submittedName>
        <fullName evidence="3">Uncharacterized protein</fullName>
    </submittedName>
</protein>
<dbReference type="AlphaFoldDB" id="A0AAD3SYH4"/>